<protein>
    <submittedName>
        <fullName evidence="1">Uncharacterized protein</fullName>
    </submittedName>
</protein>
<evidence type="ECO:0000313" key="2">
    <source>
        <dbReference type="Proteomes" id="UP000184225"/>
    </source>
</evidence>
<reference evidence="1 2" key="1">
    <citation type="submission" date="2016-11" db="EMBL/GenBank/DDBJ databases">
        <authorList>
            <person name="Jaros S."/>
            <person name="Januszkiewicz K."/>
            <person name="Wedrychowicz H."/>
        </authorList>
    </citation>
    <scope>NUCLEOTIDE SEQUENCE [LARGE SCALE GENOMIC DNA]</scope>
    <source>
        <strain evidence="1 2">DSM 21425</strain>
    </source>
</reference>
<dbReference type="AlphaFoldDB" id="A0A1M6HU11"/>
<evidence type="ECO:0000313" key="1">
    <source>
        <dbReference type="EMBL" id="SHJ25627.1"/>
    </source>
</evidence>
<sequence>MCSGAFAFKKEGKYKVRFTPMNIDGKKSTTTDWITFESPFMNDKSIFGK</sequence>
<gene>
    <name evidence="1" type="ORF">SAMN04488096_1224</name>
</gene>
<dbReference type="Proteomes" id="UP000184225">
    <property type="component" value="Unassembled WGS sequence"/>
</dbReference>
<proteinExistence type="predicted"/>
<dbReference type="STRING" id="579105.SAMN04488096_1224"/>
<accession>A0A1M6HU11</accession>
<organism evidence="1 2">
    <name type="scientific">Mesonia phycicola</name>
    <dbReference type="NCBI Taxonomy" id="579105"/>
    <lineage>
        <taxon>Bacteria</taxon>
        <taxon>Pseudomonadati</taxon>
        <taxon>Bacteroidota</taxon>
        <taxon>Flavobacteriia</taxon>
        <taxon>Flavobacteriales</taxon>
        <taxon>Flavobacteriaceae</taxon>
        <taxon>Mesonia</taxon>
    </lineage>
</organism>
<dbReference type="EMBL" id="FQYY01000022">
    <property type="protein sequence ID" value="SHJ25627.1"/>
    <property type="molecule type" value="Genomic_DNA"/>
</dbReference>
<name>A0A1M6HU11_9FLAO</name>
<keyword evidence="2" id="KW-1185">Reference proteome</keyword>